<comment type="caution">
    <text evidence="4">The sequence shown here is derived from an EMBL/GenBank/DDBJ whole genome shotgun (WGS) entry which is preliminary data.</text>
</comment>
<keyword evidence="5" id="KW-1185">Reference proteome</keyword>
<evidence type="ECO:0000313" key="4">
    <source>
        <dbReference type="EMBL" id="MBA8792861.1"/>
    </source>
</evidence>
<evidence type="ECO:0000256" key="2">
    <source>
        <dbReference type="SAM" id="Phobius"/>
    </source>
</evidence>
<feature type="region of interest" description="Disordered" evidence="1">
    <location>
        <begin position="519"/>
        <end position="616"/>
    </location>
</feature>
<proteinExistence type="predicted"/>
<keyword evidence="2" id="KW-0472">Membrane</keyword>
<dbReference type="Proteomes" id="UP000523079">
    <property type="component" value="Unassembled WGS sequence"/>
</dbReference>
<feature type="transmembrane region" description="Helical" evidence="2">
    <location>
        <begin position="225"/>
        <end position="246"/>
    </location>
</feature>
<feature type="transmembrane region" description="Helical" evidence="2">
    <location>
        <begin position="193"/>
        <end position="213"/>
    </location>
</feature>
<evidence type="ECO:0000256" key="1">
    <source>
        <dbReference type="SAM" id="MobiDB-lite"/>
    </source>
</evidence>
<dbReference type="RefSeq" id="WP_182558448.1">
    <property type="nucleotide sequence ID" value="NZ_JACGWT010000001.1"/>
</dbReference>
<dbReference type="PROSITE" id="PS51318">
    <property type="entry name" value="TAT"/>
    <property type="match status" value="1"/>
</dbReference>
<protein>
    <recommendedName>
        <fullName evidence="6">TrbL/VirB6 plasmid conjugal transfer protein</fullName>
    </recommendedName>
</protein>
<evidence type="ECO:0000313" key="5">
    <source>
        <dbReference type="Proteomes" id="UP000523079"/>
    </source>
</evidence>
<feature type="transmembrane region" description="Helical" evidence="2">
    <location>
        <begin position="394"/>
        <end position="412"/>
    </location>
</feature>
<sequence length="616" mass="63375">MPTRRGRTALVAAVTLLLATGLLASATPRAEAGPSTDERRVVAEQVAADVCRSVPEIPKLPSTVDANKVCRSVIVENVDPDGDNSGIRAACQAALPGPARAAVPFCAEALDRLLDPARTLFLDRIAPTAQKLACLATSPGAYDCLTQQVHLWLEQSIVSLWQGLLTVLTGNTAVISLLDGWRNAGIVSLYSDIGSVGAVLLLGVLLMSLIISAIRFDFRQFGNTILGVVVWGLFWSGGVSAAVLLMKASDEISRWLAGRPDATGHTDLDRAGQRFASWIEYISDATGSLPLTPSYEPGSLTALLVCLLLIAAIVSTLIALLMRNVGLLMIIMALPLSLAGTAGPRMSREWFSAAVRMFVALLLAKPLIVIAVRLGAVMVSVPNVGEPRATFSDALLGVAIILVAALLPGVVYRFSGGLMNTSAGSGPRSGGGLSTQTAQSAQSTMDMTRMIMDRNAPRPALAVGSARGTTAARTAGAGAGAAAGPIGLAAVGAVLAAGALESGGRWMAGHAATGGGVLGDVEAPHVPSPPISRAPYGSGTPRTQPQQQPAQPAAGASQRPQTAVITVLQHPPAGAGRPALTRDDPTSVIMPGTIVEPTNELPTAPRALPSKASDHD</sequence>
<name>A0A7W3IPI6_9ACTN</name>
<feature type="chain" id="PRO_5031272448" description="TrbL/VirB6 plasmid conjugal transfer protein" evidence="3">
    <location>
        <begin position="33"/>
        <end position="616"/>
    </location>
</feature>
<evidence type="ECO:0008006" key="6">
    <source>
        <dbReference type="Google" id="ProtNLM"/>
    </source>
</evidence>
<feature type="transmembrane region" description="Helical" evidence="2">
    <location>
        <begin position="300"/>
        <end position="319"/>
    </location>
</feature>
<evidence type="ECO:0000256" key="3">
    <source>
        <dbReference type="SAM" id="SignalP"/>
    </source>
</evidence>
<organism evidence="4 5">
    <name type="scientific">Microlunatus kandeliicorticis</name>
    <dbReference type="NCBI Taxonomy" id="1759536"/>
    <lineage>
        <taxon>Bacteria</taxon>
        <taxon>Bacillati</taxon>
        <taxon>Actinomycetota</taxon>
        <taxon>Actinomycetes</taxon>
        <taxon>Propionibacteriales</taxon>
        <taxon>Propionibacteriaceae</taxon>
        <taxon>Microlunatus</taxon>
    </lineage>
</organism>
<keyword evidence="2" id="KW-1133">Transmembrane helix</keyword>
<reference evidence="4 5" key="1">
    <citation type="submission" date="2020-07" db="EMBL/GenBank/DDBJ databases">
        <title>Sequencing the genomes of 1000 actinobacteria strains.</title>
        <authorList>
            <person name="Klenk H.-P."/>
        </authorList>
    </citation>
    <scope>NUCLEOTIDE SEQUENCE [LARGE SCALE GENOMIC DNA]</scope>
    <source>
        <strain evidence="4 5">DSM 100723</strain>
    </source>
</reference>
<keyword evidence="2" id="KW-0812">Transmembrane</keyword>
<feature type="transmembrane region" description="Helical" evidence="2">
    <location>
        <begin position="160"/>
        <end position="181"/>
    </location>
</feature>
<feature type="compositionally biased region" description="Low complexity" evidence="1">
    <location>
        <begin position="538"/>
        <end position="561"/>
    </location>
</feature>
<dbReference type="EMBL" id="JACGWT010000001">
    <property type="protein sequence ID" value="MBA8792861.1"/>
    <property type="molecule type" value="Genomic_DNA"/>
</dbReference>
<keyword evidence="3" id="KW-0732">Signal</keyword>
<dbReference type="InterPro" id="IPR006311">
    <property type="entry name" value="TAT_signal"/>
</dbReference>
<gene>
    <name evidence="4" type="ORF">FHX74_000455</name>
</gene>
<dbReference type="AlphaFoldDB" id="A0A7W3IPI6"/>
<accession>A0A7W3IPI6</accession>
<feature type="transmembrane region" description="Helical" evidence="2">
    <location>
        <begin position="354"/>
        <end position="374"/>
    </location>
</feature>
<feature type="signal peptide" evidence="3">
    <location>
        <begin position="1"/>
        <end position="32"/>
    </location>
</feature>